<dbReference type="EMBL" id="JAUSUY010000006">
    <property type="protein sequence ID" value="MDT3426427.1"/>
    <property type="molecule type" value="Genomic_DNA"/>
</dbReference>
<sequence length="534" mass="59674">MHSKLAHSKHIHSLELDGRRLTVYLPPSYPLSSRRYPVVYAHDGGDLMAICHSYMERLFREGLLAELIVVGMKTSCRTDEYTPWPAARLEAEAPAFGGRGCAYIDEVADSVKPYIDSLYRTLSEPGCTGMIGGSLGGLVTLLAAYRRPDAFGRFGLLSPSVWYEGFLEFAAGRPLPDAGLRLYVSVGNREGLYKRNKQREAVASTLELCRMWEATGVLDGQLHLEVEDGATHGLLAMANQFPKALQWLYGPCRDGETEPEKSQISPRYTVPGTEVFDLRSGRTGLDYRIFVHIPVKPAPDAGYPVLYTVDGNAYFGSFAEAMRLQTRHPRGLPSGMIVSIGYPSDEPFVSERRFLDLTVPAMQEDLRPDGTAWPCNGGTEHFLAFIEHELMPEIRRRYRVDGSKQALFGHSLGGFFTLYTLITRPSLFQTYIAGSPSFWWKDRVLFDLLPGLEEHLREGGTEVSLMIGIGTDEKESMLEDARLFMERLKPCKGKSLKRLQRIIFEGEGHVSVLHSMISPMLRFVFAEDGAALCI</sequence>
<evidence type="ECO:0000313" key="2">
    <source>
        <dbReference type="Proteomes" id="UP001248709"/>
    </source>
</evidence>
<dbReference type="PANTHER" id="PTHR48098">
    <property type="entry name" value="ENTEROCHELIN ESTERASE-RELATED"/>
    <property type="match status" value="1"/>
</dbReference>
<name>A0ABU3H6H9_9BACL</name>
<keyword evidence="2" id="KW-1185">Reference proteome</keyword>
<dbReference type="Gene3D" id="3.40.50.1820">
    <property type="entry name" value="alpha/beta hydrolase"/>
    <property type="match status" value="2"/>
</dbReference>
<protein>
    <submittedName>
        <fullName evidence="1">Alpha/beta superfamily hydrolase</fullName>
    </submittedName>
</protein>
<evidence type="ECO:0000313" key="1">
    <source>
        <dbReference type="EMBL" id="MDT3426427.1"/>
    </source>
</evidence>
<organism evidence="1 2">
    <name type="scientific">Paenibacillus forsythiae</name>
    <dbReference type="NCBI Taxonomy" id="365616"/>
    <lineage>
        <taxon>Bacteria</taxon>
        <taxon>Bacillati</taxon>
        <taxon>Bacillota</taxon>
        <taxon>Bacilli</taxon>
        <taxon>Bacillales</taxon>
        <taxon>Paenibacillaceae</taxon>
        <taxon>Paenibacillus</taxon>
    </lineage>
</organism>
<gene>
    <name evidence="1" type="ORF">J2Z22_001953</name>
</gene>
<comment type="caution">
    <text evidence="1">The sequence shown here is derived from an EMBL/GenBank/DDBJ whole genome shotgun (WGS) entry which is preliminary data.</text>
</comment>
<dbReference type="PANTHER" id="PTHR48098:SF6">
    <property type="entry name" value="FERRI-BACILLIBACTIN ESTERASE BESA"/>
    <property type="match status" value="1"/>
</dbReference>
<dbReference type="SUPFAM" id="SSF53474">
    <property type="entry name" value="alpha/beta-Hydrolases"/>
    <property type="match status" value="2"/>
</dbReference>
<dbReference type="Proteomes" id="UP001248709">
    <property type="component" value="Unassembled WGS sequence"/>
</dbReference>
<dbReference type="Pfam" id="PF00756">
    <property type="entry name" value="Esterase"/>
    <property type="match status" value="2"/>
</dbReference>
<dbReference type="InterPro" id="IPR050583">
    <property type="entry name" value="Mycobacterial_A85_antigen"/>
</dbReference>
<dbReference type="GO" id="GO:0016787">
    <property type="term" value="F:hydrolase activity"/>
    <property type="evidence" value="ECO:0007669"/>
    <property type="project" value="UniProtKB-KW"/>
</dbReference>
<keyword evidence="1" id="KW-0378">Hydrolase</keyword>
<accession>A0ABU3H6H9</accession>
<reference evidence="1 2" key="1">
    <citation type="submission" date="2023-07" db="EMBL/GenBank/DDBJ databases">
        <title>Genomic Encyclopedia of Type Strains, Phase IV (KMG-IV): sequencing the most valuable type-strain genomes for metagenomic binning, comparative biology and taxonomic classification.</title>
        <authorList>
            <person name="Goeker M."/>
        </authorList>
    </citation>
    <scope>NUCLEOTIDE SEQUENCE [LARGE SCALE GENOMIC DNA]</scope>
    <source>
        <strain evidence="1 2">T98</strain>
    </source>
</reference>
<dbReference type="InterPro" id="IPR029058">
    <property type="entry name" value="AB_hydrolase_fold"/>
</dbReference>
<dbReference type="InterPro" id="IPR000801">
    <property type="entry name" value="Esterase-like"/>
</dbReference>
<dbReference type="RefSeq" id="WP_025697300.1">
    <property type="nucleotide sequence ID" value="NZ_JAUSUY010000006.1"/>
</dbReference>
<proteinExistence type="predicted"/>